<evidence type="ECO:0000313" key="12">
    <source>
        <dbReference type="WBParaSite" id="BXY_0218900.1"/>
    </source>
</evidence>
<reference evidence="9" key="2">
    <citation type="submission" date="2020-09" db="EMBL/GenBank/DDBJ databases">
        <authorList>
            <person name="Kikuchi T."/>
        </authorList>
    </citation>
    <scope>NUCLEOTIDE SEQUENCE</scope>
    <source>
        <strain evidence="9">Ka4C1</strain>
    </source>
</reference>
<dbReference type="Proteomes" id="UP000095284">
    <property type="component" value="Unplaced"/>
</dbReference>
<evidence type="ECO:0000259" key="8">
    <source>
        <dbReference type="Pfam" id="PF16050"/>
    </source>
</evidence>
<keyword evidence="3" id="KW-0805">Transcription regulation</keyword>
<proteinExistence type="inferred from homology"/>
<dbReference type="InterPro" id="IPR032041">
    <property type="entry name" value="Cdc73_N"/>
</dbReference>
<dbReference type="GO" id="GO:0006368">
    <property type="term" value="P:transcription elongation by RNA polymerase II"/>
    <property type="evidence" value="ECO:0007669"/>
    <property type="project" value="InterPro"/>
</dbReference>
<dbReference type="Pfam" id="PF16050">
    <property type="entry name" value="CDC73_N"/>
    <property type="match status" value="1"/>
</dbReference>
<evidence type="ECO:0000313" key="10">
    <source>
        <dbReference type="Proteomes" id="UP000095284"/>
    </source>
</evidence>
<dbReference type="OrthoDB" id="2186602at2759"/>
<sequence length="518" mass="59462">MDEPLLLFRDYVQNRISMKEMNVNGQLYYVFGETAFPANCNTALQVLGQDKVFYTLEAVIQCWNMREREHNFYVREVSGKSIQVVTLLQRRKLTAYLAGDTDSVMGLVPNAPYSAGIPLSQLETLTEEHNEPEAKRLKLSQTDNDNSYNTTFNFDTTMEGDSQPSQDEGIRALNADLDADKIAQLRNRVKKNLKKAPVNLAEDVYDPIAEFPFEDASEDEVGLALKEIETPGCSRIQIYNCEGLDLESVMEHITEEINKKNRPPQNNSFIKPQLPTNGGIQKKPTSGYSRYDQEVFRPELDTDLEIDMDLSFRGNTKKANPIKPTLMQPPKPPQRLDFGPVSALNPNGRPPKRQSKTPIIVIPASGTALITMYNAEDILQDMKFVSSEERKKQKSRRENELLIHRRKENGTTVPFRIIEDPRKLREDEWDRVVAVFVQGPAWQFKGWRFGSHPTEIFARIAAFHLKFDEQPLDKNVAQWSVNVLSLSQTKRHLDRAVLNKFWTTLDRYMVKNKPHLRF</sequence>
<feature type="region of interest" description="Disordered" evidence="6">
    <location>
        <begin position="259"/>
        <end position="291"/>
    </location>
</feature>
<dbReference type="PANTHER" id="PTHR12466:SF8">
    <property type="entry name" value="PARAFIBROMIN"/>
    <property type="match status" value="1"/>
</dbReference>
<keyword evidence="11" id="KW-1185">Reference proteome</keyword>
<dbReference type="SMR" id="A0A1I7RNA3"/>
<evidence type="ECO:0000256" key="5">
    <source>
        <dbReference type="ARBA" id="ARBA00023242"/>
    </source>
</evidence>
<name>A0A1I7RNA3_BURXY</name>
<dbReference type="FunFam" id="3.40.50.11990:FF:000002">
    <property type="entry name" value="protein CDC73 homolog"/>
    <property type="match status" value="1"/>
</dbReference>
<evidence type="ECO:0000256" key="6">
    <source>
        <dbReference type="SAM" id="MobiDB-lite"/>
    </source>
</evidence>
<evidence type="ECO:0000313" key="9">
    <source>
        <dbReference type="EMBL" id="CAD5232026.1"/>
    </source>
</evidence>
<evidence type="ECO:0000313" key="11">
    <source>
        <dbReference type="Proteomes" id="UP000659654"/>
    </source>
</evidence>
<dbReference type="GO" id="GO:0016593">
    <property type="term" value="C:Cdc73/Paf1 complex"/>
    <property type="evidence" value="ECO:0007669"/>
    <property type="project" value="InterPro"/>
</dbReference>
<feature type="region of interest" description="Disordered" evidence="6">
    <location>
        <begin position="315"/>
        <end position="334"/>
    </location>
</feature>
<dbReference type="Pfam" id="PF05179">
    <property type="entry name" value="CDC73_C"/>
    <property type="match status" value="1"/>
</dbReference>
<dbReference type="AlphaFoldDB" id="A0A1I7RNA3"/>
<evidence type="ECO:0000256" key="3">
    <source>
        <dbReference type="ARBA" id="ARBA00023015"/>
    </source>
</evidence>
<dbReference type="Gene3D" id="3.40.50.11990">
    <property type="entry name" value="RNA polymerase II accessory factor, Cdc73 C-terminal domain"/>
    <property type="match status" value="1"/>
</dbReference>
<feature type="domain" description="Cell division control protein 73 C-terminal" evidence="7">
    <location>
        <begin position="355"/>
        <end position="507"/>
    </location>
</feature>
<accession>A0A1I7RNA3</accession>
<evidence type="ECO:0000256" key="1">
    <source>
        <dbReference type="ARBA" id="ARBA00004123"/>
    </source>
</evidence>
<keyword evidence="4" id="KW-0804">Transcription</keyword>
<dbReference type="EMBL" id="CAJFDI010000005">
    <property type="protein sequence ID" value="CAD5232026.1"/>
    <property type="molecule type" value="Genomic_DNA"/>
</dbReference>
<dbReference type="InterPro" id="IPR031336">
    <property type="entry name" value="CDC73_C"/>
</dbReference>
<dbReference type="WBParaSite" id="BXY_0218900.1">
    <property type="protein sequence ID" value="BXY_0218900.1"/>
    <property type="gene ID" value="BXY_0218900"/>
</dbReference>
<dbReference type="InterPro" id="IPR007852">
    <property type="entry name" value="Cdc73/Parafibromin"/>
</dbReference>
<dbReference type="Proteomes" id="UP000582659">
    <property type="component" value="Unassembled WGS sequence"/>
</dbReference>
<dbReference type="GO" id="GO:0032968">
    <property type="term" value="P:positive regulation of transcription elongation by RNA polymerase II"/>
    <property type="evidence" value="ECO:0007669"/>
    <property type="project" value="TreeGrafter"/>
</dbReference>
<dbReference type="EMBL" id="CAJFCV020000005">
    <property type="protein sequence ID" value="CAG9123806.1"/>
    <property type="molecule type" value="Genomic_DNA"/>
</dbReference>
<dbReference type="InterPro" id="IPR038103">
    <property type="entry name" value="CDC73_C_sf"/>
</dbReference>
<dbReference type="Proteomes" id="UP000659654">
    <property type="component" value="Unassembled WGS sequence"/>
</dbReference>
<dbReference type="eggNOG" id="KOG3786">
    <property type="taxonomic scope" value="Eukaryota"/>
</dbReference>
<feature type="domain" description="Paf1 complex subunit Cdc73 N-terminal" evidence="8">
    <location>
        <begin position="1"/>
        <end position="294"/>
    </location>
</feature>
<evidence type="ECO:0000256" key="4">
    <source>
        <dbReference type="ARBA" id="ARBA00023163"/>
    </source>
</evidence>
<dbReference type="GO" id="GO:0000993">
    <property type="term" value="F:RNA polymerase II complex binding"/>
    <property type="evidence" value="ECO:0007669"/>
    <property type="project" value="TreeGrafter"/>
</dbReference>
<feature type="compositionally biased region" description="Polar residues" evidence="6">
    <location>
        <begin position="263"/>
        <end position="288"/>
    </location>
</feature>
<evidence type="ECO:0000256" key="2">
    <source>
        <dbReference type="ARBA" id="ARBA00010427"/>
    </source>
</evidence>
<comment type="subcellular location">
    <subcellularLocation>
        <location evidence="1">Nucleus</location>
    </subcellularLocation>
</comment>
<evidence type="ECO:0000259" key="7">
    <source>
        <dbReference type="Pfam" id="PF05179"/>
    </source>
</evidence>
<gene>
    <name evidence="9" type="ORF">BXYJ_LOCUS12117</name>
</gene>
<keyword evidence="5" id="KW-0539">Nucleus</keyword>
<dbReference type="PANTHER" id="PTHR12466">
    <property type="entry name" value="CDC73 DOMAIN PROTEIN"/>
    <property type="match status" value="1"/>
</dbReference>
<organism evidence="10 12">
    <name type="scientific">Bursaphelenchus xylophilus</name>
    <name type="common">Pinewood nematode worm</name>
    <name type="synonym">Aphelenchoides xylophilus</name>
    <dbReference type="NCBI Taxonomy" id="6326"/>
    <lineage>
        <taxon>Eukaryota</taxon>
        <taxon>Metazoa</taxon>
        <taxon>Ecdysozoa</taxon>
        <taxon>Nematoda</taxon>
        <taxon>Chromadorea</taxon>
        <taxon>Rhabditida</taxon>
        <taxon>Tylenchina</taxon>
        <taxon>Tylenchomorpha</taxon>
        <taxon>Aphelenchoidea</taxon>
        <taxon>Aphelenchoididae</taxon>
        <taxon>Bursaphelenchus</taxon>
    </lineage>
</organism>
<protein>
    <submittedName>
        <fullName evidence="9">(pine wood nematode) hypothetical protein</fullName>
    </submittedName>
</protein>
<comment type="similarity">
    <text evidence="2">Belongs to the CDC73 family.</text>
</comment>
<reference evidence="12" key="1">
    <citation type="submission" date="2016-11" db="UniProtKB">
        <authorList>
            <consortium name="WormBaseParasite"/>
        </authorList>
    </citation>
    <scope>IDENTIFICATION</scope>
</reference>